<accession>A0A444Z4G0</accession>
<dbReference type="STRING" id="3818.A0A444Z4G0"/>
<feature type="transmembrane region" description="Helical" evidence="1">
    <location>
        <begin position="47"/>
        <end position="69"/>
    </location>
</feature>
<reference evidence="2 3" key="1">
    <citation type="submission" date="2019-01" db="EMBL/GenBank/DDBJ databases">
        <title>Sequencing of cultivated peanut Arachis hypogaea provides insights into genome evolution and oil improvement.</title>
        <authorList>
            <person name="Chen X."/>
        </authorList>
    </citation>
    <scope>NUCLEOTIDE SEQUENCE [LARGE SCALE GENOMIC DNA]</scope>
    <source>
        <strain evidence="3">cv. Fuhuasheng</strain>
        <tissue evidence="2">Leaves</tissue>
    </source>
</reference>
<keyword evidence="3" id="KW-1185">Reference proteome</keyword>
<dbReference type="EMBL" id="SDMP01000015">
    <property type="protein sequence ID" value="RYR09089.1"/>
    <property type="molecule type" value="Genomic_DNA"/>
</dbReference>
<evidence type="ECO:0000313" key="3">
    <source>
        <dbReference type="Proteomes" id="UP000289738"/>
    </source>
</evidence>
<dbReference type="AlphaFoldDB" id="A0A444Z4G0"/>
<evidence type="ECO:0000256" key="1">
    <source>
        <dbReference type="SAM" id="Phobius"/>
    </source>
</evidence>
<organism evidence="2 3">
    <name type="scientific">Arachis hypogaea</name>
    <name type="common">Peanut</name>
    <dbReference type="NCBI Taxonomy" id="3818"/>
    <lineage>
        <taxon>Eukaryota</taxon>
        <taxon>Viridiplantae</taxon>
        <taxon>Streptophyta</taxon>
        <taxon>Embryophyta</taxon>
        <taxon>Tracheophyta</taxon>
        <taxon>Spermatophyta</taxon>
        <taxon>Magnoliopsida</taxon>
        <taxon>eudicotyledons</taxon>
        <taxon>Gunneridae</taxon>
        <taxon>Pentapetalae</taxon>
        <taxon>rosids</taxon>
        <taxon>fabids</taxon>
        <taxon>Fabales</taxon>
        <taxon>Fabaceae</taxon>
        <taxon>Papilionoideae</taxon>
        <taxon>50 kb inversion clade</taxon>
        <taxon>dalbergioids sensu lato</taxon>
        <taxon>Dalbergieae</taxon>
        <taxon>Pterocarpus clade</taxon>
        <taxon>Arachis</taxon>
    </lineage>
</organism>
<gene>
    <name evidence="2" type="ORF">Ahy_B05g077172</name>
</gene>
<name>A0A444Z4G0_ARAHY</name>
<protein>
    <submittedName>
        <fullName evidence="2">Uncharacterized protein</fullName>
    </submittedName>
</protein>
<keyword evidence="1" id="KW-0812">Transmembrane</keyword>
<dbReference type="Proteomes" id="UP000289738">
    <property type="component" value="Chromosome B05"/>
</dbReference>
<keyword evidence="1" id="KW-0472">Membrane</keyword>
<comment type="caution">
    <text evidence="2">The sequence shown here is derived from an EMBL/GenBank/DDBJ whole genome shotgun (WGS) entry which is preliminary data.</text>
</comment>
<evidence type="ECO:0000313" key="2">
    <source>
        <dbReference type="EMBL" id="RYR09089.1"/>
    </source>
</evidence>
<proteinExistence type="predicted"/>
<sequence>MRLCDFCANSCDVQLDWIVNIPEKYKRKKCGILESENHFGTSLDNELLILLNIMIGSLVKVTNFGISFLKGLQKLSLLNLEGCLVTAACLDSLAVLKFGNAGMIREGILLGIMMDKKPLPILHPFGEDILGCRREEQRM</sequence>
<keyword evidence="1" id="KW-1133">Transmembrane helix</keyword>